<dbReference type="Pfam" id="PF20309">
    <property type="entry name" value="DRHyd-ASK"/>
    <property type="match status" value="1"/>
</dbReference>
<proteinExistence type="predicted"/>
<feature type="domain" description="MAP3K deoxyribohydrolase" evidence="1">
    <location>
        <begin position="58"/>
        <end position="92"/>
    </location>
</feature>
<dbReference type="AlphaFoldDB" id="A0A091EAH5"/>
<keyword evidence="2" id="KW-0418">Kinase</keyword>
<sequence length="131" mass="14245">MDPQVTTGLTYEQLGLISATRCRGNSASGGGRRTTVAYVINEASQGQLVVAESEALQSLREACEAVGASLETLHFGKLDFGETTVLDRFYNAVLTPCSLSKIPEVGLCQFWNSAKAEYFKNKKNFMLSKPD</sequence>
<evidence type="ECO:0000259" key="1">
    <source>
        <dbReference type="Pfam" id="PF20309"/>
    </source>
</evidence>
<accession>A0A091EAH5</accession>
<gene>
    <name evidence="2" type="ORF">H920_06329</name>
</gene>
<evidence type="ECO:0000313" key="3">
    <source>
        <dbReference type="Proteomes" id="UP000028990"/>
    </source>
</evidence>
<dbReference type="GO" id="GO:0016301">
    <property type="term" value="F:kinase activity"/>
    <property type="evidence" value="ECO:0007669"/>
    <property type="project" value="UniProtKB-KW"/>
</dbReference>
<keyword evidence="2" id="KW-0808">Transferase</keyword>
<keyword evidence="3" id="KW-1185">Reference proteome</keyword>
<dbReference type="Proteomes" id="UP000028990">
    <property type="component" value="Unassembled WGS sequence"/>
</dbReference>
<reference evidence="2 3" key="1">
    <citation type="submission" date="2013-11" db="EMBL/GenBank/DDBJ databases">
        <title>The Damaraland mole rat (Fukomys damarensis) genome and evolution of African mole rats.</title>
        <authorList>
            <person name="Gladyshev V.N."/>
            <person name="Fang X."/>
        </authorList>
    </citation>
    <scope>NUCLEOTIDE SEQUENCE [LARGE SCALE GENOMIC DNA]</scope>
    <source>
        <tissue evidence="2">Liver</tissue>
    </source>
</reference>
<name>A0A091EAH5_FUKDA</name>
<organism evidence="2 3">
    <name type="scientific">Fukomys damarensis</name>
    <name type="common">Damaraland mole rat</name>
    <name type="synonym">Cryptomys damarensis</name>
    <dbReference type="NCBI Taxonomy" id="885580"/>
    <lineage>
        <taxon>Eukaryota</taxon>
        <taxon>Metazoa</taxon>
        <taxon>Chordata</taxon>
        <taxon>Craniata</taxon>
        <taxon>Vertebrata</taxon>
        <taxon>Euteleostomi</taxon>
        <taxon>Mammalia</taxon>
        <taxon>Eutheria</taxon>
        <taxon>Euarchontoglires</taxon>
        <taxon>Glires</taxon>
        <taxon>Rodentia</taxon>
        <taxon>Hystricomorpha</taxon>
        <taxon>Bathyergidae</taxon>
        <taxon>Fukomys</taxon>
    </lineage>
</organism>
<dbReference type="InterPro" id="IPR046872">
    <property type="entry name" value="DRHyd-ASK"/>
</dbReference>
<evidence type="ECO:0000313" key="2">
    <source>
        <dbReference type="EMBL" id="KFO32226.1"/>
    </source>
</evidence>
<dbReference type="EMBL" id="KN122191">
    <property type="protein sequence ID" value="KFO32226.1"/>
    <property type="molecule type" value="Genomic_DNA"/>
</dbReference>
<protein>
    <submittedName>
        <fullName evidence="2">Mitogen-activated protein kinase kinase kinase 5</fullName>
    </submittedName>
</protein>